<name>A0AA39ZGS3_9PEZI</name>
<feature type="region of interest" description="Disordered" evidence="1">
    <location>
        <begin position="57"/>
        <end position="178"/>
    </location>
</feature>
<feature type="compositionally biased region" description="Polar residues" evidence="1">
    <location>
        <begin position="160"/>
        <end position="178"/>
    </location>
</feature>
<accession>A0AA39ZGS3</accession>
<dbReference type="AlphaFoldDB" id="A0AA39ZGS3"/>
<sequence length="835" mass="91403">MTGNNLINLKTLTRQQERFLDGLRDTRYAPGYVAKQFNQLLNPPLPISDHQVTAWRRKAQGEAYRTARPRPTPSQSHGHPPQSQVPVQRSQQRQTSDDPEQTFGNQGVLHPSTADPIPQYSVQQPQSGQLIHHPARHQSSAGLARQLSRSQSYLLPLPPSQFQQNIGNPGQHQSPAGIVPNNQNQVMLAPLGNPIYQQQQGMEMPGGAYGGYDAGGQNIVHFNTPISSASTSPLSPPVRSPDVLDLSMAPVYSMPQYPLANLPGVFSTTGVAPTLTQPGGLTRGYGDEIPLEYPRSRYSGHQQPMLNHLAPAPPAQHLARARMPTAPGMRANDPAGSLANQLGLASQESLRGRGNSALLDASTTTPLAPASGHMPPQPARSQARRPQADGSPDWNKRIKVSLPYDDSRLRNLIPLRYWNTFLRSISSSSLEQLSRTTKNYLQRNLISDLAAFGQVPTRNPTGRLKVFVFAPGCTPDEAQGVDRHGVWFIGTHDRCERNFVHRHDWDGNWASHDAVAVNQWNTRPPNAAETCTQNLIQGFRDQMRATQLQYCPMISRSPHSSPNRDTRRRASRQEQGADSNSGSGRAQGSRQQDSQGQPVSTPTQPDLQQSQPPPTSPLAAQPATQQTRRSSIFFGPDRIPRNRDRFPAGNSRLGRDQGPPNDRAREWDDGTPLDNQGAGEPPQASGYPMQERAPPPLGEPPSPQGLALPQSQQANQLGQQEASPQAHEQGDALGNHDFPMPDLAQQDEFWANLDISLGWAEQDDASAYLAQQDVPSAELAQEGDAGAQSAQQADLDWEFLATGINPASPTGWLQSTEPDDLQGFQPEIYLAREAW</sequence>
<reference evidence="2" key="1">
    <citation type="submission" date="2023-06" db="EMBL/GenBank/DDBJ databases">
        <title>Genome-scale phylogeny and comparative genomics of the fungal order Sordariales.</title>
        <authorList>
            <consortium name="Lawrence Berkeley National Laboratory"/>
            <person name="Hensen N."/>
            <person name="Bonometti L."/>
            <person name="Westerberg I."/>
            <person name="Brannstrom I.O."/>
            <person name="Guillou S."/>
            <person name="Cros-Aarteil S."/>
            <person name="Calhoun S."/>
            <person name="Haridas S."/>
            <person name="Kuo A."/>
            <person name="Mondo S."/>
            <person name="Pangilinan J."/>
            <person name="Riley R."/>
            <person name="Labutti K."/>
            <person name="Andreopoulos B."/>
            <person name="Lipzen A."/>
            <person name="Chen C."/>
            <person name="Yanf M."/>
            <person name="Daum C."/>
            <person name="Ng V."/>
            <person name="Clum A."/>
            <person name="Steindorff A."/>
            <person name="Ohm R."/>
            <person name="Martin F."/>
            <person name="Silar P."/>
            <person name="Natvig D."/>
            <person name="Lalanne C."/>
            <person name="Gautier V."/>
            <person name="Ament-Velasquez S.L."/>
            <person name="Kruys A."/>
            <person name="Hutchinson M.I."/>
            <person name="Powell A.J."/>
            <person name="Barry K."/>
            <person name="Miller A.N."/>
            <person name="Grigoriev I.V."/>
            <person name="Debuchy R."/>
            <person name="Gladieux P."/>
            <person name="Thoren M.H."/>
            <person name="Johannesson H."/>
        </authorList>
    </citation>
    <scope>NUCLEOTIDE SEQUENCE</scope>
    <source>
        <strain evidence="2">CBS 307.81</strain>
    </source>
</reference>
<proteinExistence type="predicted"/>
<dbReference type="EMBL" id="JAULSY010000028">
    <property type="protein sequence ID" value="KAK0670760.1"/>
    <property type="molecule type" value="Genomic_DNA"/>
</dbReference>
<comment type="caution">
    <text evidence="2">The sequence shown here is derived from an EMBL/GenBank/DDBJ whole genome shotgun (WGS) entry which is preliminary data.</text>
</comment>
<dbReference type="Proteomes" id="UP001174997">
    <property type="component" value="Unassembled WGS sequence"/>
</dbReference>
<feature type="region of interest" description="Disordered" evidence="1">
    <location>
        <begin position="553"/>
        <end position="742"/>
    </location>
</feature>
<evidence type="ECO:0000313" key="2">
    <source>
        <dbReference type="EMBL" id="KAK0670760.1"/>
    </source>
</evidence>
<evidence type="ECO:0000256" key="1">
    <source>
        <dbReference type="SAM" id="MobiDB-lite"/>
    </source>
</evidence>
<feature type="compositionally biased region" description="Polar residues" evidence="1">
    <location>
        <begin position="709"/>
        <end position="723"/>
    </location>
</feature>
<organism evidence="2 3">
    <name type="scientific">Cercophora samala</name>
    <dbReference type="NCBI Taxonomy" id="330535"/>
    <lineage>
        <taxon>Eukaryota</taxon>
        <taxon>Fungi</taxon>
        <taxon>Dikarya</taxon>
        <taxon>Ascomycota</taxon>
        <taxon>Pezizomycotina</taxon>
        <taxon>Sordariomycetes</taxon>
        <taxon>Sordariomycetidae</taxon>
        <taxon>Sordariales</taxon>
        <taxon>Lasiosphaeriaceae</taxon>
        <taxon>Cercophora</taxon>
    </lineage>
</organism>
<feature type="compositionally biased region" description="Polar residues" evidence="1">
    <location>
        <begin position="137"/>
        <end position="153"/>
    </location>
</feature>
<feature type="compositionally biased region" description="Pro residues" evidence="1">
    <location>
        <begin position="693"/>
        <end position="703"/>
    </location>
</feature>
<feature type="compositionally biased region" description="Polar residues" evidence="1">
    <location>
        <begin position="120"/>
        <end position="129"/>
    </location>
</feature>
<feature type="compositionally biased region" description="Low complexity" evidence="1">
    <location>
        <begin position="600"/>
        <end position="610"/>
    </location>
</feature>
<keyword evidence="3" id="KW-1185">Reference proteome</keyword>
<evidence type="ECO:0000313" key="3">
    <source>
        <dbReference type="Proteomes" id="UP001174997"/>
    </source>
</evidence>
<protein>
    <submittedName>
        <fullName evidence="2">Uncharacterized protein</fullName>
    </submittedName>
</protein>
<feature type="compositionally biased region" description="Polar residues" evidence="1">
    <location>
        <begin position="573"/>
        <end position="599"/>
    </location>
</feature>
<feature type="compositionally biased region" description="Low complexity" evidence="1">
    <location>
        <begin position="617"/>
        <end position="627"/>
    </location>
</feature>
<feature type="compositionally biased region" description="Low complexity" evidence="1">
    <location>
        <begin position="81"/>
        <end position="94"/>
    </location>
</feature>
<gene>
    <name evidence="2" type="ORF">QBC41DRAFT_372354</name>
</gene>
<feature type="region of interest" description="Disordered" evidence="1">
    <location>
        <begin position="359"/>
        <end position="397"/>
    </location>
</feature>